<evidence type="ECO:0000313" key="2">
    <source>
        <dbReference type="Proteomes" id="UP001190700"/>
    </source>
</evidence>
<feature type="non-terminal residue" evidence="1">
    <location>
        <position position="1"/>
    </location>
</feature>
<comment type="caution">
    <text evidence="1">The sequence shown here is derived from an EMBL/GenBank/DDBJ whole genome shotgun (WGS) entry which is preliminary data.</text>
</comment>
<keyword evidence="2" id="KW-1185">Reference proteome</keyword>
<reference evidence="1 2" key="1">
    <citation type="journal article" date="2015" name="Genome Biol. Evol.">
        <title>Comparative Genomics of a Bacterivorous Green Alga Reveals Evolutionary Causalities and Consequences of Phago-Mixotrophic Mode of Nutrition.</title>
        <authorList>
            <person name="Burns J.A."/>
            <person name="Paasch A."/>
            <person name="Narechania A."/>
            <person name="Kim E."/>
        </authorList>
    </citation>
    <scope>NUCLEOTIDE SEQUENCE [LARGE SCALE GENOMIC DNA]</scope>
    <source>
        <strain evidence="1 2">PLY_AMNH</strain>
    </source>
</reference>
<name>A0AAE0G319_9CHLO</name>
<dbReference type="AlphaFoldDB" id="A0AAE0G319"/>
<dbReference type="PANTHER" id="PTHR45036">
    <property type="entry name" value="METHYLTRANSFERASE LIKE 7B"/>
    <property type="match status" value="1"/>
</dbReference>
<protein>
    <submittedName>
        <fullName evidence="1">Uncharacterized protein</fullName>
    </submittedName>
</protein>
<dbReference type="PANTHER" id="PTHR45036:SF1">
    <property type="entry name" value="METHYLTRANSFERASE LIKE 7A"/>
    <property type="match status" value="1"/>
</dbReference>
<dbReference type="InterPro" id="IPR029063">
    <property type="entry name" value="SAM-dependent_MTases_sf"/>
</dbReference>
<proteinExistence type="predicted"/>
<accession>A0AAE0G319</accession>
<dbReference type="SUPFAM" id="SSF53335">
    <property type="entry name" value="S-adenosyl-L-methionine-dependent methyltransferases"/>
    <property type="match status" value="1"/>
</dbReference>
<dbReference type="InterPro" id="IPR052356">
    <property type="entry name" value="Thiol_S-MT"/>
</dbReference>
<dbReference type="EMBL" id="LGRX02010263">
    <property type="protein sequence ID" value="KAK3270671.1"/>
    <property type="molecule type" value="Genomic_DNA"/>
</dbReference>
<gene>
    <name evidence="1" type="ORF">CYMTET_20943</name>
</gene>
<organism evidence="1 2">
    <name type="scientific">Cymbomonas tetramitiformis</name>
    <dbReference type="NCBI Taxonomy" id="36881"/>
    <lineage>
        <taxon>Eukaryota</taxon>
        <taxon>Viridiplantae</taxon>
        <taxon>Chlorophyta</taxon>
        <taxon>Pyramimonadophyceae</taxon>
        <taxon>Pyramimonadales</taxon>
        <taxon>Pyramimonadaceae</taxon>
        <taxon>Cymbomonas</taxon>
    </lineage>
</organism>
<dbReference type="Proteomes" id="UP001190700">
    <property type="component" value="Unassembled WGS sequence"/>
</dbReference>
<sequence>RVLKPGGRYLFIEHVLSETDEFFAMQQRILDPLQVMAADGCHLNRRTLQTIKAEGFSSVDAEYFELDGFSLIKCQIAGIATA</sequence>
<evidence type="ECO:0000313" key="1">
    <source>
        <dbReference type="EMBL" id="KAK3270671.1"/>
    </source>
</evidence>